<protein>
    <submittedName>
        <fullName evidence="1">Uncharacterized protein</fullName>
    </submittedName>
</protein>
<dbReference type="EMBL" id="BGPR01006177">
    <property type="protein sequence ID" value="GBN16677.1"/>
    <property type="molecule type" value="Genomic_DNA"/>
</dbReference>
<evidence type="ECO:0000313" key="1">
    <source>
        <dbReference type="EMBL" id="GBN16677.1"/>
    </source>
</evidence>
<gene>
    <name evidence="1" type="ORF">AVEN_224684_1</name>
</gene>
<sequence length="130" mass="15364">MDREIVRSPACKELDNVDWAALLASINTRPKVPEWQAIGFYDPVFQRPEVWEHHTSVRFSKESGLGEEVGGMFQKFDQFKWFQMYINPFLFVYFVEAFKEYQAHFTVVPFWCLCDGCEDGGERDETEYKV</sequence>
<organism evidence="1 2">
    <name type="scientific">Araneus ventricosus</name>
    <name type="common">Orbweaver spider</name>
    <name type="synonym">Epeira ventricosa</name>
    <dbReference type="NCBI Taxonomy" id="182803"/>
    <lineage>
        <taxon>Eukaryota</taxon>
        <taxon>Metazoa</taxon>
        <taxon>Ecdysozoa</taxon>
        <taxon>Arthropoda</taxon>
        <taxon>Chelicerata</taxon>
        <taxon>Arachnida</taxon>
        <taxon>Araneae</taxon>
        <taxon>Araneomorphae</taxon>
        <taxon>Entelegynae</taxon>
        <taxon>Araneoidea</taxon>
        <taxon>Araneidae</taxon>
        <taxon>Araneus</taxon>
    </lineage>
</organism>
<accession>A0A4Y2LTH7</accession>
<keyword evidence="2" id="KW-1185">Reference proteome</keyword>
<reference evidence="1 2" key="1">
    <citation type="journal article" date="2019" name="Sci. Rep.">
        <title>Orb-weaving spider Araneus ventricosus genome elucidates the spidroin gene catalogue.</title>
        <authorList>
            <person name="Kono N."/>
            <person name="Nakamura H."/>
            <person name="Ohtoshi R."/>
            <person name="Moran D.A.P."/>
            <person name="Shinohara A."/>
            <person name="Yoshida Y."/>
            <person name="Fujiwara M."/>
            <person name="Mori M."/>
            <person name="Tomita M."/>
            <person name="Arakawa K."/>
        </authorList>
    </citation>
    <scope>NUCLEOTIDE SEQUENCE [LARGE SCALE GENOMIC DNA]</scope>
</reference>
<dbReference type="Proteomes" id="UP000499080">
    <property type="component" value="Unassembled WGS sequence"/>
</dbReference>
<proteinExistence type="predicted"/>
<dbReference type="AlphaFoldDB" id="A0A4Y2LTH7"/>
<evidence type="ECO:0000313" key="2">
    <source>
        <dbReference type="Proteomes" id="UP000499080"/>
    </source>
</evidence>
<comment type="caution">
    <text evidence="1">The sequence shown here is derived from an EMBL/GenBank/DDBJ whole genome shotgun (WGS) entry which is preliminary data.</text>
</comment>
<name>A0A4Y2LTH7_ARAVE</name>